<keyword evidence="12" id="KW-1185">Reference proteome</keyword>
<reference evidence="11 12" key="1">
    <citation type="submission" date="2019-05" db="EMBL/GenBank/DDBJ databases">
        <title>Hymenobacter edaphi sp. nov., isolated from abandoned arsenic-contaminated farmland soil.</title>
        <authorList>
            <person name="Nie L."/>
        </authorList>
    </citation>
    <scope>NUCLEOTIDE SEQUENCE [LARGE SCALE GENOMIC DNA]</scope>
    <source>
        <strain evidence="11 12">1-3-3-8</strain>
    </source>
</reference>
<evidence type="ECO:0000256" key="7">
    <source>
        <dbReference type="PROSITE-ProRule" id="PRU01360"/>
    </source>
</evidence>
<evidence type="ECO:0000256" key="8">
    <source>
        <dbReference type="SAM" id="MobiDB-lite"/>
    </source>
</evidence>
<accession>A0A5R8WM17</accession>
<dbReference type="OrthoDB" id="905812at2"/>
<evidence type="ECO:0000256" key="6">
    <source>
        <dbReference type="ARBA" id="ARBA00023237"/>
    </source>
</evidence>
<dbReference type="InterPro" id="IPR001711">
    <property type="entry name" value="PLipase_C_Pinositol-sp_Y"/>
</dbReference>
<dbReference type="InterPro" id="IPR008969">
    <property type="entry name" value="CarboxyPept-like_regulatory"/>
</dbReference>
<feature type="signal peptide" evidence="9">
    <location>
        <begin position="1"/>
        <end position="20"/>
    </location>
</feature>
<keyword evidence="4 7" id="KW-0812">Transmembrane</keyword>
<feature type="domain" description="PI-PLC Y-box" evidence="10">
    <location>
        <begin position="669"/>
        <end position="722"/>
    </location>
</feature>
<evidence type="ECO:0000256" key="9">
    <source>
        <dbReference type="SAM" id="SignalP"/>
    </source>
</evidence>
<dbReference type="InterPro" id="IPR041700">
    <property type="entry name" value="OMP_b-brl_3"/>
</dbReference>
<dbReference type="Gene3D" id="2.40.170.20">
    <property type="entry name" value="TonB-dependent receptor, beta-barrel domain"/>
    <property type="match status" value="1"/>
</dbReference>
<evidence type="ECO:0000256" key="3">
    <source>
        <dbReference type="ARBA" id="ARBA00022452"/>
    </source>
</evidence>
<evidence type="ECO:0000256" key="4">
    <source>
        <dbReference type="ARBA" id="ARBA00022692"/>
    </source>
</evidence>
<evidence type="ECO:0000256" key="2">
    <source>
        <dbReference type="ARBA" id="ARBA00022448"/>
    </source>
</evidence>
<dbReference type="Proteomes" id="UP000305517">
    <property type="component" value="Unassembled WGS sequence"/>
</dbReference>
<dbReference type="SUPFAM" id="SSF56935">
    <property type="entry name" value="Porins"/>
    <property type="match status" value="1"/>
</dbReference>
<dbReference type="AlphaFoldDB" id="A0A5R8WM17"/>
<dbReference type="Pfam" id="PF07715">
    <property type="entry name" value="Plug"/>
    <property type="match status" value="1"/>
</dbReference>
<feature type="chain" id="PRO_5024404143" evidence="9">
    <location>
        <begin position="21"/>
        <end position="833"/>
    </location>
</feature>
<dbReference type="GO" id="GO:0009279">
    <property type="term" value="C:cell outer membrane"/>
    <property type="evidence" value="ECO:0007669"/>
    <property type="project" value="UniProtKB-SubCell"/>
</dbReference>
<keyword evidence="6 7" id="KW-0998">Cell outer membrane</keyword>
<keyword evidence="3 7" id="KW-1134">Transmembrane beta strand</keyword>
<comment type="similarity">
    <text evidence="7">Belongs to the TonB-dependent receptor family.</text>
</comment>
<proteinExistence type="inferred from homology"/>
<protein>
    <submittedName>
        <fullName evidence="11">TonB-dependent receptor</fullName>
    </submittedName>
</protein>
<dbReference type="PANTHER" id="PTHR40980:SF4">
    <property type="entry name" value="TONB-DEPENDENT RECEPTOR-LIKE BETA-BARREL DOMAIN-CONTAINING PROTEIN"/>
    <property type="match status" value="1"/>
</dbReference>
<dbReference type="Gene3D" id="2.60.40.1120">
    <property type="entry name" value="Carboxypeptidase-like, regulatory domain"/>
    <property type="match status" value="1"/>
</dbReference>
<evidence type="ECO:0000256" key="5">
    <source>
        <dbReference type="ARBA" id="ARBA00023136"/>
    </source>
</evidence>
<dbReference type="GO" id="GO:0006629">
    <property type="term" value="P:lipid metabolic process"/>
    <property type="evidence" value="ECO:0007669"/>
    <property type="project" value="InterPro"/>
</dbReference>
<dbReference type="InterPro" id="IPR037066">
    <property type="entry name" value="Plug_dom_sf"/>
</dbReference>
<keyword evidence="2 7" id="KW-0813">Transport</keyword>
<dbReference type="Gene3D" id="2.170.130.10">
    <property type="entry name" value="TonB-dependent receptor, plug domain"/>
    <property type="match status" value="1"/>
</dbReference>
<dbReference type="SUPFAM" id="SSF49464">
    <property type="entry name" value="Carboxypeptidase regulatory domain-like"/>
    <property type="match status" value="1"/>
</dbReference>
<gene>
    <name evidence="11" type="ORF">FDY95_16930</name>
</gene>
<organism evidence="11 12">
    <name type="scientific">Hymenobacter jeollabukensis</name>
    <dbReference type="NCBI Taxonomy" id="2025313"/>
    <lineage>
        <taxon>Bacteria</taxon>
        <taxon>Pseudomonadati</taxon>
        <taxon>Bacteroidota</taxon>
        <taxon>Cytophagia</taxon>
        <taxon>Cytophagales</taxon>
        <taxon>Hymenobacteraceae</taxon>
        <taxon>Hymenobacter</taxon>
    </lineage>
</organism>
<name>A0A5R8WM17_9BACT</name>
<keyword evidence="11" id="KW-0675">Receptor</keyword>
<dbReference type="InterPro" id="IPR036942">
    <property type="entry name" value="Beta-barrel_TonB_sf"/>
</dbReference>
<keyword evidence="5 7" id="KW-0472">Membrane</keyword>
<dbReference type="GO" id="GO:0004435">
    <property type="term" value="F:phosphatidylinositol-4,5-bisphosphate phospholipase C activity"/>
    <property type="evidence" value="ECO:0007669"/>
    <property type="project" value="InterPro"/>
</dbReference>
<feature type="region of interest" description="Disordered" evidence="8">
    <location>
        <begin position="806"/>
        <end position="833"/>
    </location>
</feature>
<dbReference type="GO" id="GO:0035556">
    <property type="term" value="P:intracellular signal transduction"/>
    <property type="evidence" value="ECO:0007669"/>
    <property type="project" value="InterPro"/>
</dbReference>
<evidence type="ECO:0000313" key="12">
    <source>
        <dbReference type="Proteomes" id="UP000305517"/>
    </source>
</evidence>
<dbReference type="RefSeq" id="WP_138079629.1">
    <property type="nucleotide sequence ID" value="NZ_VAJM01000009.1"/>
</dbReference>
<comment type="subcellular location">
    <subcellularLocation>
        <location evidence="1 7">Cell outer membrane</location>
        <topology evidence="1 7">Multi-pass membrane protein</topology>
    </subcellularLocation>
</comment>
<keyword evidence="9" id="KW-0732">Signal</keyword>
<evidence type="ECO:0000259" key="10">
    <source>
        <dbReference type="PROSITE" id="PS50008"/>
    </source>
</evidence>
<dbReference type="InterPro" id="IPR039426">
    <property type="entry name" value="TonB-dep_rcpt-like"/>
</dbReference>
<dbReference type="Pfam" id="PF14905">
    <property type="entry name" value="OMP_b-brl_3"/>
    <property type="match status" value="1"/>
</dbReference>
<evidence type="ECO:0000313" key="11">
    <source>
        <dbReference type="EMBL" id="TLM90407.1"/>
    </source>
</evidence>
<dbReference type="InterPro" id="IPR012910">
    <property type="entry name" value="Plug_dom"/>
</dbReference>
<dbReference type="PROSITE" id="PS52016">
    <property type="entry name" value="TONB_DEPENDENT_REC_3"/>
    <property type="match status" value="1"/>
</dbReference>
<dbReference type="PANTHER" id="PTHR40980">
    <property type="entry name" value="PLUG DOMAIN-CONTAINING PROTEIN"/>
    <property type="match status" value="1"/>
</dbReference>
<dbReference type="EMBL" id="VAJM01000009">
    <property type="protein sequence ID" value="TLM90407.1"/>
    <property type="molecule type" value="Genomic_DNA"/>
</dbReference>
<sequence length="833" mass="91408">MPHRVPLALWACLSTTAALAQTAPPASPASTAPAPRGTGRLAGVVVDAATKKPVEFATVALLPATGDKPLTGTAADEQGRFRLTDLPAGAYRLMLSFVGYAPRILPVTVTNEAQDLGTLELTAASKQLGEVTVTGEREIVENKPDRLVYNAERDVTNTGGTAADVLRKTPLLNVDADGNVQLRGSANPRILINNKPSALLSGNLADALKQIPADQIKAVEVLTAPSAKYDGEGSGGVINIVLKKNSLQGVNGNVGASGGNRGQSLNGAINARRGQLGTNASLSLNRNRYPYRNRTERTDFLPDGQIGRLSQRMEAVSRGRSGWGEAGLTFDPSPEHGFQLSFTGNAYSGRQPQHFYNQYTGGGPDRDTLYSRENRQNYLYQNFDLSGGYTRTFKAHEGREWSVLVQRSRNHGNQDYDLDQYAAADLFMGPLEYRERSRNNSLNRETTLQTDYVHPFKEGVSVETGAKVIRRLVGSDYSIDTLLVSRQSDFARSPRRSNAFDYQQDVAAAYGTYNFGLGKKYTFSLGTRLEYTNIRGEFQVENGRFANDYTNLLPSLSATRTLKQPGQTLRLSYSRRIQRPGIWYLNPFIQQTDPRNISYGNPELAPEVTDNYELTYSTFGKAGSVNASAYTRLTGNAIEEINFYNTELARAESTYRNIARNSGYGLSVNTNLKPLPKWQVGVNLDGTYSQLRSAALNRTTSRLQFNGNLNSSWRFGKGYTVQGYGGFWTGGVGLQTRYGGGGYYSLGLKRSLLKEKLDLTLNASNFLQTYRVFRSSTVTPQFETRSAYYNAQRSVRLSLSYRFGKVDSGAPQRQRRSISNDDQKGGGSKGGGN</sequence>
<dbReference type="Pfam" id="PF13715">
    <property type="entry name" value="CarbopepD_reg_2"/>
    <property type="match status" value="1"/>
</dbReference>
<comment type="caution">
    <text evidence="11">The sequence shown here is derived from an EMBL/GenBank/DDBJ whole genome shotgun (WGS) entry which is preliminary data.</text>
</comment>
<evidence type="ECO:0000256" key="1">
    <source>
        <dbReference type="ARBA" id="ARBA00004571"/>
    </source>
</evidence>
<dbReference type="PROSITE" id="PS50008">
    <property type="entry name" value="PIPLC_Y_DOMAIN"/>
    <property type="match status" value="1"/>
</dbReference>